<dbReference type="PROSITE" id="PS51017">
    <property type="entry name" value="CCT"/>
    <property type="match status" value="1"/>
</dbReference>
<evidence type="ECO:0000256" key="4">
    <source>
        <dbReference type="ARBA" id="ARBA00023163"/>
    </source>
</evidence>
<feature type="domain" description="CCT" evidence="8">
    <location>
        <begin position="285"/>
        <end position="327"/>
    </location>
</feature>
<keyword evidence="3" id="KW-0238">DNA-binding</keyword>
<evidence type="ECO:0000256" key="1">
    <source>
        <dbReference type="ARBA" id="ARBA00004123"/>
    </source>
</evidence>
<proteinExistence type="predicted"/>
<comment type="caution">
    <text evidence="9">The sequence shown here is derived from an EMBL/GenBank/DDBJ whole genome shotgun (WGS) entry which is preliminary data.</text>
</comment>
<feature type="compositionally biased region" description="Basic and acidic residues" evidence="7">
    <location>
        <begin position="412"/>
        <end position="422"/>
    </location>
</feature>
<dbReference type="CDD" id="cd00202">
    <property type="entry name" value="ZnF_GATA"/>
    <property type="match status" value="1"/>
</dbReference>
<evidence type="ECO:0000259" key="8">
    <source>
        <dbReference type="PROSITE" id="PS51017"/>
    </source>
</evidence>
<evidence type="ECO:0000256" key="5">
    <source>
        <dbReference type="ARBA" id="ARBA00023242"/>
    </source>
</evidence>
<dbReference type="GO" id="GO:0043565">
    <property type="term" value="F:sequence-specific DNA binding"/>
    <property type="evidence" value="ECO:0007669"/>
    <property type="project" value="InterPro"/>
</dbReference>
<feature type="region of interest" description="Disordered" evidence="7">
    <location>
        <begin position="395"/>
        <end position="449"/>
    </location>
</feature>
<evidence type="ECO:0000256" key="6">
    <source>
        <dbReference type="PROSITE-ProRule" id="PRU00357"/>
    </source>
</evidence>
<dbReference type="Proteomes" id="UP000886885">
    <property type="component" value="Chromosome 7A"/>
</dbReference>
<evidence type="ECO:0000256" key="7">
    <source>
        <dbReference type="SAM" id="MobiDB-lite"/>
    </source>
</evidence>
<accession>A0A8X7ZH16</accession>
<keyword evidence="10" id="KW-1185">Reference proteome</keyword>
<dbReference type="GO" id="GO:0006355">
    <property type="term" value="P:regulation of DNA-templated transcription"/>
    <property type="evidence" value="ECO:0007669"/>
    <property type="project" value="InterPro"/>
</dbReference>
<organism evidence="9 10">
    <name type="scientific">Populus tomentosa</name>
    <name type="common">Chinese white poplar</name>
    <dbReference type="NCBI Taxonomy" id="118781"/>
    <lineage>
        <taxon>Eukaryota</taxon>
        <taxon>Viridiplantae</taxon>
        <taxon>Streptophyta</taxon>
        <taxon>Embryophyta</taxon>
        <taxon>Tracheophyta</taxon>
        <taxon>Spermatophyta</taxon>
        <taxon>Magnoliopsida</taxon>
        <taxon>eudicotyledons</taxon>
        <taxon>Gunneridae</taxon>
        <taxon>Pentapetalae</taxon>
        <taxon>rosids</taxon>
        <taxon>fabids</taxon>
        <taxon>Malpighiales</taxon>
        <taxon>Salicaceae</taxon>
        <taxon>Saliceae</taxon>
        <taxon>Populus</taxon>
    </lineage>
</organism>
<dbReference type="AlphaFoldDB" id="A0A8X7ZH16"/>
<dbReference type="PROSITE" id="PS00344">
    <property type="entry name" value="GATA_ZN_FINGER_1"/>
    <property type="match status" value="1"/>
</dbReference>
<evidence type="ECO:0000256" key="2">
    <source>
        <dbReference type="ARBA" id="ARBA00023015"/>
    </source>
</evidence>
<dbReference type="InterPro" id="IPR010402">
    <property type="entry name" value="CCT_domain"/>
</dbReference>
<protein>
    <recommendedName>
        <fullName evidence="8">CCT domain-containing protein</fullName>
    </recommendedName>
</protein>
<dbReference type="Pfam" id="PF00320">
    <property type="entry name" value="GATA"/>
    <property type="match status" value="1"/>
</dbReference>
<evidence type="ECO:0000313" key="10">
    <source>
        <dbReference type="Proteomes" id="UP000886885"/>
    </source>
</evidence>
<keyword evidence="2" id="KW-0805">Transcription regulation</keyword>
<dbReference type="SMART" id="SM00401">
    <property type="entry name" value="ZnF_GATA"/>
    <property type="match status" value="1"/>
</dbReference>
<keyword evidence="4" id="KW-0804">Transcription</keyword>
<name>A0A8X7ZH16_POPTO</name>
<dbReference type="EMBL" id="JAAWWB010000013">
    <property type="protein sequence ID" value="KAG6768615.1"/>
    <property type="molecule type" value="Genomic_DNA"/>
</dbReference>
<dbReference type="PANTHER" id="PTHR46125:SF15">
    <property type="entry name" value="GATA TRANSCRIPTION FACTOR 19-LIKE ISOFORM X1"/>
    <property type="match status" value="1"/>
</dbReference>
<evidence type="ECO:0000256" key="3">
    <source>
        <dbReference type="ARBA" id="ARBA00023125"/>
    </source>
</evidence>
<dbReference type="PANTHER" id="PTHR46125">
    <property type="entry name" value="GATA TRANSCRIPTION FACTOR 28"/>
    <property type="match status" value="1"/>
</dbReference>
<dbReference type="Pfam" id="PF06203">
    <property type="entry name" value="CCT"/>
    <property type="match status" value="1"/>
</dbReference>
<gene>
    <name evidence="9" type="ORF">POTOM_027537</name>
</gene>
<dbReference type="OrthoDB" id="2162994at2759"/>
<dbReference type="InterPro" id="IPR045280">
    <property type="entry name" value="TIFY-like"/>
</dbReference>
<comment type="subcellular location">
    <subcellularLocation>
        <location evidence="1 6">Nucleus</location>
    </subcellularLocation>
</comment>
<evidence type="ECO:0000313" key="9">
    <source>
        <dbReference type="EMBL" id="KAG6768615.1"/>
    </source>
</evidence>
<dbReference type="GO" id="GO:0005634">
    <property type="term" value="C:nucleus"/>
    <property type="evidence" value="ECO:0007669"/>
    <property type="project" value="UniProtKB-SubCell"/>
</dbReference>
<reference evidence="9" key="1">
    <citation type="journal article" date="2020" name="bioRxiv">
        <title>Hybrid origin of Populus tomentosa Carr. identified through genome sequencing and phylogenomic analysis.</title>
        <authorList>
            <person name="An X."/>
            <person name="Gao K."/>
            <person name="Chen Z."/>
            <person name="Li J."/>
            <person name="Yang X."/>
            <person name="Yang X."/>
            <person name="Zhou J."/>
            <person name="Guo T."/>
            <person name="Zhao T."/>
            <person name="Huang S."/>
            <person name="Miao D."/>
            <person name="Khan W.U."/>
            <person name="Rao P."/>
            <person name="Ye M."/>
            <person name="Lei B."/>
            <person name="Liao W."/>
            <person name="Wang J."/>
            <person name="Ji L."/>
            <person name="Li Y."/>
            <person name="Guo B."/>
            <person name="Mustafa N.S."/>
            <person name="Li S."/>
            <person name="Yun Q."/>
            <person name="Keller S.R."/>
            <person name="Mao J."/>
            <person name="Zhang R."/>
            <person name="Strauss S.H."/>
        </authorList>
    </citation>
    <scope>NUCLEOTIDE SEQUENCE</scope>
    <source>
        <strain evidence="9">GM15</strain>
        <tissue evidence="9">Leaf</tissue>
    </source>
</reference>
<sequence>MLQISIHKEREGEGNFILVGMVKKMEMVNHQRQKRVRKGRDYHNRRVMQIEGGDFDYGYGFDDGMEMINGVGVEEEVGQISANNNINGAVISNGNDSVFESTRTSELTVAFEGEVYVFPAVTPSKKLRKTGEGRFWILFLLISFLFDNAIDHENHTMMLNTALIVEAWKLRNAFCALTVCLLLHHMPSRFYFDFIFSLSVYIPTARVSYTFQLVSLNAVAIKTKNVRVADFYDMHSIVDIESVQAVLFLLGEPETSTIVPSSEFLLQQNARSAGDASQGSKLSRRVASLVRFREKRKERCFEKKVQYTCRKEVAQRMHRKRGQFASLNNCYGTDTGNWEPSNGMHNPEFDLLRCQHCGISAKDTPAMRRGPAGPRTLCNACGLMWANKGTLRDLNKGGRQISSNQNEPVTPDFKHSTIERENPFANPDEAESQEESKPVPLDSENSLRPNEQDLLETDETAPDPLPMHVENSSMNLHDEGFENTLDELGDVSGSEFEIPEHFDDQVDIEDSSTGTEWPGT</sequence>
<keyword evidence="5 6" id="KW-0539">Nucleus</keyword>
<dbReference type="InterPro" id="IPR000679">
    <property type="entry name" value="Znf_GATA"/>
</dbReference>